<dbReference type="InterPro" id="IPR036188">
    <property type="entry name" value="FAD/NAD-bd_sf"/>
</dbReference>
<dbReference type="Pfam" id="PF13454">
    <property type="entry name" value="NAD_binding_9"/>
    <property type="match status" value="1"/>
</dbReference>
<gene>
    <name evidence="2" type="ORF">PLOB_00001399</name>
</gene>
<name>A0ABN8Q3B4_9CNID</name>
<feature type="domain" description="FAD-dependent urate hydroxylase HpyO/Asp monooxygenase CreE-like FAD/NAD(P)-binding" evidence="1">
    <location>
        <begin position="11"/>
        <end position="189"/>
    </location>
</feature>
<evidence type="ECO:0000313" key="3">
    <source>
        <dbReference type="Proteomes" id="UP001159405"/>
    </source>
</evidence>
<comment type="caution">
    <text evidence="2">The sequence shown here is derived from an EMBL/GenBank/DDBJ whole genome shotgun (WGS) entry which is preliminary data.</text>
</comment>
<dbReference type="SUPFAM" id="SSF51905">
    <property type="entry name" value="FAD/NAD(P)-binding domain"/>
    <property type="match status" value="1"/>
</dbReference>
<dbReference type="Gene3D" id="3.50.50.60">
    <property type="entry name" value="FAD/NAD(P)-binding domain"/>
    <property type="match status" value="1"/>
</dbReference>
<dbReference type="Proteomes" id="UP001159405">
    <property type="component" value="Unassembled WGS sequence"/>
</dbReference>
<evidence type="ECO:0000313" key="2">
    <source>
        <dbReference type="EMBL" id="CAH3155784.1"/>
    </source>
</evidence>
<dbReference type="PANTHER" id="PTHR40254:SF1">
    <property type="entry name" value="BLR0577 PROTEIN"/>
    <property type="match status" value="1"/>
</dbReference>
<dbReference type="InterPro" id="IPR038732">
    <property type="entry name" value="HpyO/CreE_NAD-binding"/>
</dbReference>
<keyword evidence="3" id="KW-1185">Reference proteome</keyword>
<dbReference type="EMBL" id="CALNXK010000102">
    <property type="protein sequence ID" value="CAH3155784.1"/>
    <property type="molecule type" value="Genomic_DNA"/>
</dbReference>
<organism evidence="2 3">
    <name type="scientific">Porites lobata</name>
    <dbReference type="NCBI Taxonomy" id="104759"/>
    <lineage>
        <taxon>Eukaryota</taxon>
        <taxon>Metazoa</taxon>
        <taxon>Cnidaria</taxon>
        <taxon>Anthozoa</taxon>
        <taxon>Hexacorallia</taxon>
        <taxon>Scleractinia</taxon>
        <taxon>Fungiina</taxon>
        <taxon>Poritidae</taxon>
        <taxon>Porites</taxon>
    </lineage>
</organism>
<dbReference type="InterPro" id="IPR052189">
    <property type="entry name" value="L-asp_N-monooxygenase_NS-form"/>
</dbReference>
<evidence type="ECO:0000259" key="1">
    <source>
        <dbReference type="Pfam" id="PF13454"/>
    </source>
</evidence>
<dbReference type="PANTHER" id="PTHR40254">
    <property type="entry name" value="BLR0577 PROTEIN"/>
    <property type="match status" value="1"/>
</dbReference>
<reference evidence="2 3" key="1">
    <citation type="submission" date="2022-05" db="EMBL/GenBank/DDBJ databases">
        <authorList>
            <consortium name="Genoscope - CEA"/>
            <person name="William W."/>
        </authorList>
    </citation>
    <scope>NUCLEOTIDE SEQUENCE [LARGE SCALE GENOMIC DNA]</scope>
</reference>
<accession>A0ABN8Q3B4</accession>
<protein>
    <recommendedName>
        <fullName evidence="1">FAD-dependent urate hydroxylase HpyO/Asp monooxygenase CreE-like FAD/NAD(P)-binding domain-containing protein</fullName>
    </recommendedName>
</protein>
<sequence>MASTVPFYDVAVVGAGAYGTAVLGQISLRKIPDDGQPNFCILVVERGQDLGPGMPYSKYMTIPEHIVNIAGGCTQITATYIPYSERSDFMVWLRSLTPEYRASLGIEEEENPAWLYRPFPRFVVGLYLSNRFNQFVKALKRKGFTVDVRKLTTVTSLTPTRNFGENCYELELNGKSNVFVKTLFIATGHWSHDRFPEFRCWIPSPFPPHVIQNRTKLGGNIGILGCSLSAIDAALTLSKKNGSFHWTNENGQDSLVFQPFKGAEEFQMTMYGRKAMLPQVMGVTVNKIFAYKYLTPALFIPIIEASDGFLPLDDFWYLLKREIYDEVPHLRPYLPDNWETVSLEEAVLKMRTFLQANDSIERLSKELEAAKESLRSGVPLLLQNVFYQSYAIFDEALNYFSAEDRIRFEAIQTELHLLIGPFPIQNAEKILALMTGGFLDIRRIGTNYYIEETSSKNGIKLSWRTDADGPLEAIHDVMIDATGQKGAFEEDQSSLTKSLRKNNLLKEVLVPFRDSRESHNYQHHPNVVKRKGVCYYRAPGALIDINNFSLVCASEKPCTPIYYMGPFSKGQIAFPQDMSVVTTAAERSVSDLVKRGLLQEEPASYTVEQDPMPMYGWFSNAKGDLAGEMGKMSKDITSKRKELWN</sequence>
<proteinExistence type="predicted"/>